<reference evidence="1 2" key="1">
    <citation type="submission" date="2019-06" db="EMBL/GenBank/DDBJ databases">
        <title>Echinicola alkalisoli sp. nov. isolated from saline soil.</title>
        <authorList>
            <person name="Sun J.-Q."/>
            <person name="Xu L."/>
        </authorList>
    </citation>
    <scope>NUCLEOTIDE SEQUENCE [LARGE SCALE GENOMIC DNA]</scope>
    <source>
        <strain evidence="1 2">LN3S3</strain>
    </source>
</reference>
<evidence type="ECO:0000313" key="2">
    <source>
        <dbReference type="Proteomes" id="UP000316614"/>
    </source>
</evidence>
<protein>
    <submittedName>
        <fullName evidence="1">DUF4221 domain-containing protein</fullName>
    </submittedName>
</protein>
<sequence length="206" mass="23594">MNKLFFVAIPFLILACSQKHKSETVASGNEIISDREFTMEIVDTVLVDPGEEIIYTQYGLYRADWSSDLSKLYNYNGHDNSIEVIDLDDLSLQEKFQLEKEGPNGTEDHIQSFDFFRGKFLLSTFNKINAFGSTSQRIFQINIDELEFSGDSLEQDIYPKTRGMMDPSGQYFLVLYEAAFGDPRGLASSMSRINPLIGFPFRDWMK</sequence>
<dbReference type="Proteomes" id="UP000316614">
    <property type="component" value="Chromosome"/>
</dbReference>
<dbReference type="Pfam" id="PF13970">
    <property type="entry name" value="DUF4221"/>
    <property type="match status" value="1"/>
</dbReference>
<accession>A0A514CFF8</accession>
<dbReference type="InterPro" id="IPR025316">
    <property type="entry name" value="DUF4221"/>
</dbReference>
<dbReference type="EMBL" id="CP041253">
    <property type="protein sequence ID" value="QDH78394.1"/>
    <property type="molecule type" value="Genomic_DNA"/>
</dbReference>
<dbReference type="OrthoDB" id="833511at2"/>
<name>A0A514CFF8_9BACT</name>
<dbReference type="RefSeq" id="WP_141613650.1">
    <property type="nucleotide sequence ID" value="NZ_CP041253.1"/>
</dbReference>
<evidence type="ECO:0000313" key="1">
    <source>
        <dbReference type="EMBL" id="QDH78394.1"/>
    </source>
</evidence>
<dbReference type="KEGG" id="echi:FKX85_04805"/>
<dbReference type="AlphaFoldDB" id="A0A514CFF8"/>
<gene>
    <name evidence="1" type="ORF">FKX85_04805</name>
</gene>
<organism evidence="1 2">
    <name type="scientific">Echinicola soli</name>
    <dbReference type="NCBI Taxonomy" id="2591634"/>
    <lineage>
        <taxon>Bacteria</taxon>
        <taxon>Pseudomonadati</taxon>
        <taxon>Bacteroidota</taxon>
        <taxon>Cytophagia</taxon>
        <taxon>Cytophagales</taxon>
        <taxon>Cyclobacteriaceae</taxon>
        <taxon>Echinicola</taxon>
    </lineage>
</organism>
<keyword evidence="2" id="KW-1185">Reference proteome</keyword>
<dbReference type="PROSITE" id="PS51257">
    <property type="entry name" value="PROKAR_LIPOPROTEIN"/>
    <property type="match status" value="1"/>
</dbReference>
<proteinExistence type="predicted"/>